<dbReference type="EMBL" id="BMHE01000098">
    <property type="protein sequence ID" value="GGA17667.1"/>
    <property type="molecule type" value="Genomic_DNA"/>
</dbReference>
<accession>A0ABQ1FKU8</accession>
<evidence type="ECO:0000313" key="2">
    <source>
        <dbReference type="Proteomes" id="UP000615455"/>
    </source>
</evidence>
<keyword evidence="2" id="KW-1185">Reference proteome</keyword>
<protein>
    <submittedName>
        <fullName evidence="1">Uncharacterized protein</fullName>
    </submittedName>
</protein>
<proteinExistence type="predicted"/>
<comment type="caution">
    <text evidence="1">The sequence shown here is derived from an EMBL/GenBank/DDBJ whole genome shotgun (WGS) entry which is preliminary data.</text>
</comment>
<name>A0ABQ1FKU8_9BACL</name>
<dbReference type="RefSeq" id="WP_189020959.1">
    <property type="nucleotide sequence ID" value="NZ_BMHE01000098.1"/>
</dbReference>
<organism evidence="1 2">
    <name type="scientific">Paenibacillus marchantiophytorum</name>
    <dbReference type="NCBI Taxonomy" id="1619310"/>
    <lineage>
        <taxon>Bacteria</taxon>
        <taxon>Bacillati</taxon>
        <taxon>Bacillota</taxon>
        <taxon>Bacilli</taxon>
        <taxon>Bacillales</taxon>
        <taxon>Paenibacillaceae</taxon>
        <taxon>Paenibacillus</taxon>
    </lineage>
</organism>
<sequence>MSKMIQAYFHTENQAEDAKVLLLKYNPDKLEVGRLPEGYTGNGRVLLPLVDGVGTGTAVNPTNGVGVVGVMPVVGALDSQRYLEEDEDSLQYVLSAKVSDADYLGAVDLLRRNHAHLEKLDE</sequence>
<evidence type="ECO:0000313" key="1">
    <source>
        <dbReference type="EMBL" id="GGA17667.1"/>
    </source>
</evidence>
<gene>
    <name evidence="1" type="ORF">GCM10008018_72290</name>
</gene>
<dbReference type="Proteomes" id="UP000615455">
    <property type="component" value="Unassembled WGS sequence"/>
</dbReference>
<reference evidence="2" key="1">
    <citation type="journal article" date="2019" name="Int. J. Syst. Evol. Microbiol.">
        <title>The Global Catalogue of Microorganisms (GCM) 10K type strain sequencing project: providing services to taxonomists for standard genome sequencing and annotation.</title>
        <authorList>
            <consortium name="The Broad Institute Genomics Platform"/>
            <consortium name="The Broad Institute Genome Sequencing Center for Infectious Disease"/>
            <person name="Wu L."/>
            <person name="Ma J."/>
        </authorList>
    </citation>
    <scope>NUCLEOTIDE SEQUENCE [LARGE SCALE GENOMIC DNA]</scope>
    <source>
        <strain evidence="2">CGMCC 1.15043</strain>
    </source>
</reference>